<keyword evidence="21" id="KW-1185">Reference proteome</keyword>
<dbReference type="NCBIfam" id="TIGR00326">
    <property type="entry name" value="eubact_ribD"/>
    <property type="match status" value="1"/>
</dbReference>
<dbReference type="EC" id="3.5.4.26" evidence="15"/>
<dbReference type="SUPFAM" id="SSF53597">
    <property type="entry name" value="Dihydrofolate reductase-like"/>
    <property type="match status" value="1"/>
</dbReference>
<evidence type="ECO:0000256" key="13">
    <source>
        <dbReference type="ARBA" id="ARBA00049861"/>
    </source>
</evidence>
<dbReference type="InterPro" id="IPR004794">
    <property type="entry name" value="Eubact_RibD"/>
</dbReference>
<comment type="catalytic activity">
    <reaction evidence="13 15">
        <text>5-amino-6-(5-phospho-D-ribitylamino)uracil + NADP(+) = 5-amino-6-(5-phospho-D-ribosylamino)uracil + NADPH + H(+)</text>
        <dbReference type="Rhea" id="RHEA:17845"/>
        <dbReference type="ChEBI" id="CHEBI:15378"/>
        <dbReference type="ChEBI" id="CHEBI:57783"/>
        <dbReference type="ChEBI" id="CHEBI:58349"/>
        <dbReference type="ChEBI" id="CHEBI:58421"/>
        <dbReference type="ChEBI" id="CHEBI:58453"/>
        <dbReference type="EC" id="1.1.1.193"/>
    </reaction>
</comment>
<feature type="binding site" evidence="17">
    <location>
        <position position="204"/>
    </location>
    <ligand>
        <name>NADP(+)</name>
        <dbReference type="ChEBI" id="CHEBI:58349"/>
    </ligand>
</feature>
<dbReference type="UniPathway" id="UPA00275">
    <property type="reaction ID" value="UER00401"/>
</dbReference>
<dbReference type="GO" id="GO:0009231">
    <property type="term" value="P:riboflavin biosynthetic process"/>
    <property type="evidence" value="ECO:0007669"/>
    <property type="project" value="UniProtKB-UniPathway"/>
</dbReference>
<dbReference type="GO" id="GO:0008703">
    <property type="term" value="F:5-amino-6-(5-phosphoribosylamino)uracil reductase activity"/>
    <property type="evidence" value="ECO:0007669"/>
    <property type="project" value="UniProtKB-EC"/>
</dbReference>
<feature type="binding site" evidence="18">
    <location>
        <position position="79"/>
    </location>
    <ligand>
        <name>Zn(2+)</name>
        <dbReference type="ChEBI" id="CHEBI:29105"/>
        <note>catalytic</note>
    </ligand>
</feature>
<comment type="function">
    <text evidence="1 15">Converts 2,5-diamino-6-(ribosylamino)-4(3h)-pyrimidinone 5'-phosphate into 5-amino-6-(ribosylamino)-2,4(1h,3h)-pyrimidinedione 5'-phosphate.</text>
</comment>
<feature type="binding site" evidence="17">
    <location>
        <position position="225"/>
    </location>
    <ligand>
        <name>NADP(+)</name>
        <dbReference type="ChEBI" id="CHEBI:58349"/>
    </ligand>
</feature>
<feature type="binding site" evidence="18">
    <location>
        <position position="88"/>
    </location>
    <ligand>
        <name>Zn(2+)</name>
        <dbReference type="ChEBI" id="CHEBI:29105"/>
        <note>catalytic</note>
    </ligand>
</feature>
<comment type="caution">
    <text evidence="20">The sequence shown here is derived from an EMBL/GenBank/DDBJ whole genome shotgun (WGS) entry which is preliminary data.</text>
</comment>
<comment type="similarity">
    <text evidence="5 15">In the C-terminal section; belongs to the HTP reductase family.</text>
</comment>
<dbReference type="Proteomes" id="UP000256329">
    <property type="component" value="Unassembled WGS sequence"/>
</dbReference>
<evidence type="ECO:0000256" key="1">
    <source>
        <dbReference type="ARBA" id="ARBA00002151"/>
    </source>
</evidence>
<protein>
    <recommendedName>
        <fullName evidence="15">Riboflavin biosynthesis protein RibD</fullName>
    </recommendedName>
    <domain>
        <recommendedName>
            <fullName evidence="15">Diaminohydroxyphosphoribosylaminopyrimidine deaminase</fullName>
            <shortName evidence="15">DRAP deaminase</shortName>
            <ecNumber evidence="15">3.5.4.26</ecNumber>
        </recommendedName>
        <alternativeName>
            <fullName evidence="15">Riboflavin-specific deaminase</fullName>
        </alternativeName>
    </domain>
    <domain>
        <recommendedName>
            <fullName evidence="15">5-amino-6-(5-phosphoribosylamino)uracil reductase</fullName>
            <ecNumber evidence="15">1.1.1.193</ecNumber>
        </recommendedName>
        <alternativeName>
            <fullName evidence="15">HTP reductase</fullName>
        </alternativeName>
    </domain>
</protein>
<dbReference type="InterPro" id="IPR002734">
    <property type="entry name" value="RibDG_C"/>
</dbReference>
<feature type="binding site" evidence="18">
    <location>
        <position position="54"/>
    </location>
    <ligand>
        <name>Zn(2+)</name>
        <dbReference type="ChEBI" id="CHEBI:29105"/>
        <note>catalytic</note>
    </ligand>
</feature>
<keyword evidence="8 15" id="KW-0378">Hydrolase</keyword>
<feature type="binding site" evidence="17">
    <location>
        <position position="296"/>
    </location>
    <ligand>
        <name>substrate</name>
    </ligand>
</feature>
<evidence type="ECO:0000256" key="14">
    <source>
        <dbReference type="ARBA" id="ARBA00049886"/>
    </source>
</evidence>
<dbReference type="PANTHER" id="PTHR38011:SF7">
    <property type="entry name" value="2,5-DIAMINO-6-RIBOSYLAMINO-4(3H)-PYRIMIDINONE 5'-PHOSPHATE REDUCTASE"/>
    <property type="match status" value="1"/>
</dbReference>
<organism evidence="20 21">
    <name type="scientific">Ammonifex thiophilus</name>
    <dbReference type="NCBI Taxonomy" id="444093"/>
    <lineage>
        <taxon>Bacteria</taxon>
        <taxon>Bacillati</taxon>
        <taxon>Bacillota</taxon>
        <taxon>Clostridia</taxon>
        <taxon>Thermoanaerobacterales</taxon>
        <taxon>Thermoanaerobacteraceae</taxon>
        <taxon>Ammonifex</taxon>
    </lineage>
</organism>
<feature type="binding site" evidence="17">
    <location>
        <position position="174"/>
    </location>
    <ligand>
        <name>NADP(+)</name>
        <dbReference type="ChEBI" id="CHEBI:58349"/>
    </ligand>
</feature>
<feature type="binding site" evidence="17">
    <location>
        <position position="211"/>
    </location>
    <ligand>
        <name>substrate</name>
    </ligand>
</feature>
<evidence type="ECO:0000256" key="16">
    <source>
        <dbReference type="PIRSR" id="PIRSR006769-1"/>
    </source>
</evidence>
<dbReference type="EMBL" id="QSLN01000001">
    <property type="protein sequence ID" value="RDV84720.1"/>
    <property type="molecule type" value="Genomic_DNA"/>
</dbReference>
<evidence type="ECO:0000256" key="18">
    <source>
        <dbReference type="PIRSR" id="PIRSR006769-3"/>
    </source>
</evidence>
<evidence type="ECO:0000256" key="8">
    <source>
        <dbReference type="ARBA" id="ARBA00022801"/>
    </source>
</evidence>
<dbReference type="PIRSF" id="PIRSF006769">
    <property type="entry name" value="RibD"/>
    <property type="match status" value="1"/>
</dbReference>
<dbReference type="PROSITE" id="PS00903">
    <property type="entry name" value="CYT_DCMP_DEAMINASES_1"/>
    <property type="match status" value="1"/>
</dbReference>
<dbReference type="NCBIfam" id="TIGR00227">
    <property type="entry name" value="ribD_Cterm"/>
    <property type="match status" value="1"/>
</dbReference>
<keyword evidence="7 15" id="KW-0479">Metal-binding</keyword>
<dbReference type="SUPFAM" id="SSF53927">
    <property type="entry name" value="Cytidine deaminase-like"/>
    <property type="match status" value="1"/>
</dbReference>
<dbReference type="InterPro" id="IPR016192">
    <property type="entry name" value="APOBEC/CMP_deaminase_Zn-bd"/>
</dbReference>
<evidence type="ECO:0000256" key="6">
    <source>
        <dbReference type="ARBA" id="ARBA00022619"/>
    </source>
</evidence>
<keyword evidence="9 15" id="KW-0862">Zinc</keyword>
<feature type="domain" description="CMP/dCMP-type deaminase" evidence="19">
    <location>
        <begin position="5"/>
        <end position="127"/>
    </location>
</feature>
<dbReference type="FunFam" id="3.40.140.10:FF:000025">
    <property type="entry name" value="Riboflavin biosynthesis protein RibD"/>
    <property type="match status" value="1"/>
</dbReference>
<dbReference type="EC" id="1.1.1.193" evidence="15"/>
<sequence length="370" mass="39966">MENLREDEFFMRRALELALKARGRTSPNPMVGAVLVKEGRVIAEGYHRRAGMPHAEIEALRAAGEEARGATLYVNLEPCCHVGRTGPCTEAIIAAGVKRVVVAMEDPNPLVAGKGIKALQEAGIEVTVGVLEQEARRLNEVFIKFITTREPFVVLKVAMTLDGKIATGTGEARWITSPEARAYVHELRDTYDAILVGRGTVLKDDPSLTTRLPGGRDPVRVILSSHADLPLSARVLNLDSPAPTWVAVTEQAPPSRIKALQDKGAEVLVCGPGPQVDLKLLLKELGRRGITSVLVEGGGTVNASFLADRLVDKVIWMVAPKIFGGTKAPGPVGGEGVEHPDQALRLKDLTVKKLGPDFCFEGYPEYPEER</sequence>
<evidence type="ECO:0000256" key="2">
    <source>
        <dbReference type="ARBA" id="ARBA00004882"/>
    </source>
</evidence>
<evidence type="ECO:0000259" key="19">
    <source>
        <dbReference type="PROSITE" id="PS51747"/>
    </source>
</evidence>
<evidence type="ECO:0000256" key="5">
    <source>
        <dbReference type="ARBA" id="ARBA00007417"/>
    </source>
</evidence>
<dbReference type="Pfam" id="PF01872">
    <property type="entry name" value="RibD_C"/>
    <property type="match status" value="1"/>
</dbReference>
<dbReference type="Gene3D" id="3.40.140.10">
    <property type="entry name" value="Cytidine Deaminase, domain 2"/>
    <property type="match status" value="1"/>
</dbReference>
<name>A0A3D8P5W4_9THEO</name>
<dbReference type="RefSeq" id="WP_115791714.1">
    <property type="nucleotide sequence ID" value="NZ_QSLN01000001.1"/>
</dbReference>
<dbReference type="InterPro" id="IPR011549">
    <property type="entry name" value="RibD_C"/>
</dbReference>
<keyword evidence="12" id="KW-0511">Multifunctional enzyme</keyword>
<evidence type="ECO:0000256" key="12">
    <source>
        <dbReference type="ARBA" id="ARBA00023268"/>
    </source>
</evidence>
<comment type="pathway">
    <text evidence="3 15">Cofactor biosynthesis; riboflavin biosynthesis; 5-amino-6-(D-ribitylamino)uracil from GTP: step 3/4.</text>
</comment>
<evidence type="ECO:0000256" key="3">
    <source>
        <dbReference type="ARBA" id="ARBA00004910"/>
    </source>
</evidence>
<comment type="similarity">
    <text evidence="4 15">In the N-terminal section; belongs to the cytidine and deoxycytidylate deaminase family.</text>
</comment>
<keyword evidence="10 15" id="KW-0521">NADP</keyword>
<evidence type="ECO:0000256" key="15">
    <source>
        <dbReference type="PIRNR" id="PIRNR006769"/>
    </source>
</evidence>
<dbReference type="PANTHER" id="PTHR38011">
    <property type="entry name" value="DIHYDROFOLATE REDUCTASE FAMILY PROTEIN (AFU_ORTHOLOGUE AFUA_8G06820)"/>
    <property type="match status" value="1"/>
</dbReference>
<gene>
    <name evidence="20" type="primary">ribD</name>
    <name evidence="20" type="ORF">DXX99_01325</name>
</gene>
<keyword evidence="11 15" id="KW-0560">Oxidoreductase</keyword>
<evidence type="ECO:0000256" key="9">
    <source>
        <dbReference type="ARBA" id="ARBA00022833"/>
    </source>
</evidence>
<dbReference type="InterPro" id="IPR024072">
    <property type="entry name" value="DHFR-like_dom_sf"/>
</dbReference>
<dbReference type="PROSITE" id="PS51747">
    <property type="entry name" value="CYT_DCMP_DEAMINASES_2"/>
    <property type="match status" value="1"/>
</dbReference>
<feature type="binding site" evidence="17">
    <location>
        <begin position="298"/>
        <end position="304"/>
    </location>
    <ligand>
        <name>NADP(+)</name>
        <dbReference type="ChEBI" id="CHEBI:58349"/>
    </ligand>
</feature>
<feature type="active site" description="Proton donor" evidence="16">
    <location>
        <position position="56"/>
    </location>
</feature>
<proteinExistence type="inferred from homology"/>
<feature type="binding site" evidence="17">
    <location>
        <position position="188"/>
    </location>
    <ligand>
        <name>substrate</name>
    </ligand>
</feature>
<dbReference type="InterPro" id="IPR016193">
    <property type="entry name" value="Cytidine_deaminase-like"/>
</dbReference>
<dbReference type="OrthoDB" id="9800865at2"/>
<evidence type="ECO:0000256" key="7">
    <source>
        <dbReference type="ARBA" id="ARBA00022723"/>
    </source>
</evidence>
<keyword evidence="6 15" id="KW-0686">Riboflavin biosynthesis</keyword>
<dbReference type="AlphaFoldDB" id="A0A3D8P5W4"/>
<dbReference type="GO" id="GO:0050661">
    <property type="term" value="F:NADP binding"/>
    <property type="evidence" value="ECO:0007669"/>
    <property type="project" value="InterPro"/>
</dbReference>
<dbReference type="GO" id="GO:0008270">
    <property type="term" value="F:zinc ion binding"/>
    <property type="evidence" value="ECO:0007669"/>
    <property type="project" value="InterPro"/>
</dbReference>
<accession>A0A3D8P5W4</accession>
<feature type="binding site" evidence="17">
    <location>
        <position position="158"/>
    </location>
    <ligand>
        <name>NADP(+)</name>
        <dbReference type="ChEBI" id="CHEBI:58349"/>
    </ligand>
</feature>
<comment type="cofactor">
    <cofactor evidence="15 18">
        <name>Zn(2+)</name>
        <dbReference type="ChEBI" id="CHEBI:29105"/>
    </cofactor>
    <text evidence="15 18">Binds 1 zinc ion.</text>
</comment>
<reference evidence="20 21" key="1">
    <citation type="submission" date="2018-08" db="EMBL/GenBank/DDBJ databases">
        <title>Form III RuBisCO-mediated autotrophy in Thermodesulfobium bacteria.</title>
        <authorList>
            <person name="Toshchakov S.V."/>
            <person name="Kublanov I.V."/>
            <person name="Frolov E."/>
            <person name="Bonch-Osmolovskaya E.A."/>
            <person name="Tourova T.P."/>
            <person name="Chernych N.A."/>
            <person name="Lebedinsky A.V."/>
        </authorList>
    </citation>
    <scope>NUCLEOTIDE SEQUENCE [LARGE SCALE GENOMIC DNA]</scope>
    <source>
        <strain evidence="20 21">SR</strain>
    </source>
</reference>
<dbReference type="Pfam" id="PF00383">
    <property type="entry name" value="dCMP_cyt_deam_1"/>
    <property type="match status" value="1"/>
</dbReference>
<evidence type="ECO:0000313" key="20">
    <source>
        <dbReference type="EMBL" id="RDV84720.1"/>
    </source>
</evidence>
<dbReference type="CDD" id="cd01284">
    <property type="entry name" value="Riboflavin_deaminase-reductase"/>
    <property type="match status" value="1"/>
</dbReference>
<evidence type="ECO:0000313" key="21">
    <source>
        <dbReference type="Proteomes" id="UP000256329"/>
    </source>
</evidence>
<dbReference type="Gene3D" id="3.40.430.10">
    <property type="entry name" value="Dihydrofolate Reductase, subunit A"/>
    <property type="match status" value="1"/>
</dbReference>
<comment type="pathway">
    <text evidence="2 15">Cofactor biosynthesis; riboflavin biosynthesis; 5-amino-6-(D-ribitylamino)uracil from GTP: step 2/4.</text>
</comment>
<evidence type="ECO:0000256" key="11">
    <source>
        <dbReference type="ARBA" id="ARBA00023002"/>
    </source>
</evidence>
<dbReference type="InterPro" id="IPR002125">
    <property type="entry name" value="CMP_dCMP_dom"/>
</dbReference>
<evidence type="ECO:0000256" key="10">
    <source>
        <dbReference type="ARBA" id="ARBA00022857"/>
    </source>
</evidence>
<evidence type="ECO:0000256" key="17">
    <source>
        <dbReference type="PIRSR" id="PIRSR006769-2"/>
    </source>
</evidence>
<evidence type="ECO:0000256" key="4">
    <source>
        <dbReference type="ARBA" id="ARBA00005259"/>
    </source>
</evidence>
<feature type="binding site" evidence="17">
    <location>
        <position position="200"/>
    </location>
    <ligand>
        <name>NADP(+)</name>
        <dbReference type="ChEBI" id="CHEBI:58349"/>
    </ligand>
</feature>
<dbReference type="GO" id="GO:0008835">
    <property type="term" value="F:diaminohydroxyphosphoribosylaminopyrimidine deaminase activity"/>
    <property type="evidence" value="ECO:0007669"/>
    <property type="project" value="UniProtKB-EC"/>
</dbReference>
<comment type="catalytic activity">
    <reaction evidence="14 15">
        <text>2,5-diamino-6-hydroxy-4-(5-phosphoribosylamino)-pyrimidine + H2O + H(+) = 5-amino-6-(5-phospho-D-ribosylamino)uracil + NH4(+)</text>
        <dbReference type="Rhea" id="RHEA:21868"/>
        <dbReference type="ChEBI" id="CHEBI:15377"/>
        <dbReference type="ChEBI" id="CHEBI:15378"/>
        <dbReference type="ChEBI" id="CHEBI:28938"/>
        <dbReference type="ChEBI" id="CHEBI:58453"/>
        <dbReference type="ChEBI" id="CHEBI:58614"/>
        <dbReference type="EC" id="3.5.4.26"/>
    </reaction>
</comment>
<feature type="binding site" evidence="17">
    <location>
        <position position="208"/>
    </location>
    <ligand>
        <name>substrate</name>
    </ligand>
</feature>
<dbReference type="InterPro" id="IPR050765">
    <property type="entry name" value="Riboflavin_Biosynth_HTPR"/>
</dbReference>